<gene>
    <name evidence="2" type="ORF">AVEN_221593_1</name>
</gene>
<dbReference type="AlphaFoldDB" id="A0A4Y2PQ69"/>
<evidence type="ECO:0000313" key="3">
    <source>
        <dbReference type="Proteomes" id="UP000499080"/>
    </source>
</evidence>
<proteinExistence type="predicted"/>
<evidence type="ECO:0000256" key="1">
    <source>
        <dbReference type="SAM" id="MobiDB-lite"/>
    </source>
</evidence>
<reference evidence="2 3" key="1">
    <citation type="journal article" date="2019" name="Sci. Rep.">
        <title>Orb-weaving spider Araneus ventricosus genome elucidates the spidroin gene catalogue.</title>
        <authorList>
            <person name="Kono N."/>
            <person name="Nakamura H."/>
            <person name="Ohtoshi R."/>
            <person name="Moran D.A.P."/>
            <person name="Shinohara A."/>
            <person name="Yoshida Y."/>
            <person name="Fujiwara M."/>
            <person name="Mori M."/>
            <person name="Tomita M."/>
            <person name="Arakawa K."/>
        </authorList>
    </citation>
    <scope>NUCLEOTIDE SEQUENCE [LARGE SCALE GENOMIC DNA]</scope>
</reference>
<comment type="caution">
    <text evidence="2">The sequence shown here is derived from an EMBL/GenBank/DDBJ whole genome shotgun (WGS) entry which is preliminary data.</text>
</comment>
<evidence type="ECO:0000313" key="2">
    <source>
        <dbReference type="EMBL" id="GBN53341.1"/>
    </source>
</evidence>
<dbReference type="Proteomes" id="UP000499080">
    <property type="component" value="Unassembled WGS sequence"/>
</dbReference>
<organism evidence="2 3">
    <name type="scientific">Araneus ventricosus</name>
    <name type="common">Orbweaver spider</name>
    <name type="synonym">Epeira ventricosa</name>
    <dbReference type="NCBI Taxonomy" id="182803"/>
    <lineage>
        <taxon>Eukaryota</taxon>
        <taxon>Metazoa</taxon>
        <taxon>Ecdysozoa</taxon>
        <taxon>Arthropoda</taxon>
        <taxon>Chelicerata</taxon>
        <taxon>Arachnida</taxon>
        <taxon>Araneae</taxon>
        <taxon>Araneomorphae</taxon>
        <taxon>Entelegynae</taxon>
        <taxon>Araneoidea</taxon>
        <taxon>Araneidae</taxon>
        <taxon>Araneus</taxon>
    </lineage>
</organism>
<keyword evidence="3" id="KW-1185">Reference proteome</keyword>
<feature type="compositionally biased region" description="Polar residues" evidence="1">
    <location>
        <begin position="144"/>
        <end position="169"/>
    </location>
</feature>
<sequence length="184" mass="20936">MKKYEGIIQQKLSTFLLQYRKAPNATTTHSPTMLFLKGEIRTREANLKWRFGKIANRDGVLHYTVEVQGILVRRHVDQIHPVGDHVQKNYFIPNVHRRFSAANVRESNSNLQHTENPSSRVPNEEQGPSFTSAVPSNDVPAHDSPTSDVQLDSFSMRSPPVLTSPSQVPRHSGRIRRPPKRLDL</sequence>
<feature type="compositionally biased region" description="Basic residues" evidence="1">
    <location>
        <begin position="171"/>
        <end position="184"/>
    </location>
</feature>
<accession>A0A4Y2PQ69</accession>
<feature type="region of interest" description="Disordered" evidence="1">
    <location>
        <begin position="105"/>
        <end position="184"/>
    </location>
</feature>
<feature type="compositionally biased region" description="Polar residues" evidence="1">
    <location>
        <begin position="105"/>
        <end position="135"/>
    </location>
</feature>
<dbReference type="OrthoDB" id="6431001at2759"/>
<dbReference type="EMBL" id="BGPR01011864">
    <property type="protein sequence ID" value="GBN53341.1"/>
    <property type="molecule type" value="Genomic_DNA"/>
</dbReference>
<name>A0A4Y2PQ69_ARAVE</name>
<protein>
    <submittedName>
        <fullName evidence="2">Uncharacterized protein</fullName>
    </submittedName>
</protein>